<dbReference type="PANTHER" id="PTHR48228">
    <property type="entry name" value="SUCCINYL-COA--D-CITRAMALATE COA-TRANSFERASE"/>
    <property type="match status" value="1"/>
</dbReference>
<accession>A0A382HTA8</accession>
<reference evidence="1" key="1">
    <citation type="submission" date="2018-05" db="EMBL/GenBank/DDBJ databases">
        <authorList>
            <person name="Lanie J.A."/>
            <person name="Ng W.-L."/>
            <person name="Kazmierczak K.M."/>
            <person name="Andrzejewski T.M."/>
            <person name="Davidsen T.M."/>
            <person name="Wayne K.J."/>
            <person name="Tettelin H."/>
            <person name="Glass J.I."/>
            <person name="Rusch D."/>
            <person name="Podicherti R."/>
            <person name="Tsui H.-C.T."/>
            <person name="Winkler M.E."/>
        </authorList>
    </citation>
    <scope>NUCLEOTIDE SEQUENCE</scope>
</reference>
<evidence type="ECO:0000313" key="1">
    <source>
        <dbReference type="EMBL" id="SVB90624.1"/>
    </source>
</evidence>
<dbReference type="AlphaFoldDB" id="A0A382HTA8"/>
<feature type="non-terminal residue" evidence="1">
    <location>
        <position position="331"/>
    </location>
</feature>
<proteinExistence type="predicted"/>
<dbReference type="InterPro" id="IPR003673">
    <property type="entry name" value="CoA-Trfase_fam_III"/>
</dbReference>
<dbReference type="SUPFAM" id="SSF89796">
    <property type="entry name" value="CoA-transferase family III (CaiB/BaiF)"/>
    <property type="match status" value="1"/>
</dbReference>
<dbReference type="Gene3D" id="3.40.50.10540">
    <property type="entry name" value="Crotonobetainyl-coa:carnitine coa-transferase, domain 1"/>
    <property type="match status" value="1"/>
</dbReference>
<dbReference type="InterPro" id="IPR044855">
    <property type="entry name" value="CoA-Trfase_III_dom3_sf"/>
</dbReference>
<evidence type="ECO:0008006" key="2">
    <source>
        <dbReference type="Google" id="ProtNLM"/>
    </source>
</evidence>
<dbReference type="Pfam" id="PF02515">
    <property type="entry name" value="CoA_transf_3"/>
    <property type="match status" value="1"/>
</dbReference>
<name>A0A382HTA8_9ZZZZ</name>
<dbReference type="EMBL" id="UINC01063221">
    <property type="protein sequence ID" value="SVB90624.1"/>
    <property type="molecule type" value="Genomic_DNA"/>
</dbReference>
<dbReference type="InterPro" id="IPR023606">
    <property type="entry name" value="CoA-Trfase_III_dom_1_sf"/>
</dbReference>
<dbReference type="InterPro" id="IPR050509">
    <property type="entry name" value="CoA-transferase_III"/>
</dbReference>
<organism evidence="1">
    <name type="scientific">marine metagenome</name>
    <dbReference type="NCBI Taxonomy" id="408172"/>
    <lineage>
        <taxon>unclassified sequences</taxon>
        <taxon>metagenomes</taxon>
        <taxon>ecological metagenomes</taxon>
    </lineage>
</organism>
<gene>
    <name evidence="1" type="ORF">METZ01_LOCUS243478</name>
</gene>
<dbReference type="Gene3D" id="3.30.1540.10">
    <property type="entry name" value="formyl-coa transferase, domain 3"/>
    <property type="match status" value="1"/>
</dbReference>
<sequence>MMLADMGADVIRVDRSAAVTGGDPEQPPRDILARGRRSIGVDLKHPEGRETVLRLVEGADLCFEGFRPGVAERLGVGPEDCLARNPALVYGRMTGWGQDGPYASAAGHDINYIALAGVLAHLGRVDTGPVPPLNLVGDFGGGGMYLAFGMVCALVEARGSGRGQVVDAAMVDGAASLMSAFFGMMSSGFHQSQRGVNLLDTGAHFYDVYQCADGEWISLGAIEPQFYAEMLERLGLDPDEFAAQHDRAQWPALKAKVAQVVATRTRDQWDAVLTGTDVCYAPVLSATEAVGHPHNVARGTFVDVAGVIQPGPAPRFSLTPGEIRRPPSHAG</sequence>
<protein>
    <recommendedName>
        <fullName evidence="2">Alpha-methylacyl-CoA racemase</fullName>
    </recommendedName>
</protein>
<dbReference type="PANTHER" id="PTHR48228:SF5">
    <property type="entry name" value="ALPHA-METHYLACYL-COA RACEMASE"/>
    <property type="match status" value="1"/>
</dbReference>
<dbReference type="GO" id="GO:0003824">
    <property type="term" value="F:catalytic activity"/>
    <property type="evidence" value="ECO:0007669"/>
    <property type="project" value="InterPro"/>
</dbReference>